<gene>
    <name evidence="2" type="ORF">GCM10010831_23840</name>
</gene>
<keyword evidence="3" id="KW-1185">Reference proteome</keyword>
<dbReference type="AlphaFoldDB" id="A0A917EDN7"/>
<proteinExistence type="predicted"/>
<name>A0A917EDN7_9FLAO</name>
<evidence type="ECO:0000259" key="1">
    <source>
        <dbReference type="PROSITE" id="PS51729"/>
    </source>
</evidence>
<evidence type="ECO:0000313" key="3">
    <source>
        <dbReference type="Proteomes" id="UP000599688"/>
    </source>
</evidence>
<protein>
    <recommendedName>
        <fullName evidence="1">N-acetyltransferase domain-containing protein</fullName>
    </recommendedName>
</protein>
<dbReference type="PROSITE" id="PS51729">
    <property type="entry name" value="GNAT_YJDJ"/>
    <property type="match status" value="1"/>
</dbReference>
<dbReference type="Pfam" id="PF14542">
    <property type="entry name" value="Acetyltransf_CG"/>
    <property type="match status" value="1"/>
</dbReference>
<dbReference type="InterPro" id="IPR031165">
    <property type="entry name" value="GNAT_YJDJ"/>
</dbReference>
<dbReference type="InterPro" id="IPR016181">
    <property type="entry name" value="Acyl_CoA_acyltransferase"/>
</dbReference>
<dbReference type="SUPFAM" id="SSF55729">
    <property type="entry name" value="Acyl-CoA N-acyltransferases (Nat)"/>
    <property type="match status" value="1"/>
</dbReference>
<dbReference type="Proteomes" id="UP000599688">
    <property type="component" value="Unassembled WGS sequence"/>
</dbReference>
<accession>A0A917EDN7</accession>
<dbReference type="EMBL" id="BMGL01000015">
    <property type="protein sequence ID" value="GGE21999.1"/>
    <property type="molecule type" value="Genomic_DNA"/>
</dbReference>
<comment type="caution">
    <text evidence="2">The sequence shown here is derived from an EMBL/GenBank/DDBJ whole genome shotgun (WGS) entry which is preliminary data.</text>
</comment>
<sequence>MILRTKMMEELLEIKKNEFLRQFEALVDNELITIEFAEQERKMFLTKMVISDHLIEDGYKEKMIKSVLDLLKEEEVKVVPTCKEVKSFIRRNKFLYQSMLPVGIAL</sequence>
<evidence type="ECO:0000313" key="2">
    <source>
        <dbReference type="EMBL" id="GGE21999.1"/>
    </source>
</evidence>
<dbReference type="Gene3D" id="3.40.630.30">
    <property type="match status" value="1"/>
</dbReference>
<reference evidence="2 3" key="1">
    <citation type="journal article" date="2014" name="Int. J. Syst. Evol. Microbiol.">
        <title>Complete genome sequence of Corynebacterium casei LMG S-19264T (=DSM 44701T), isolated from a smear-ripened cheese.</title>
        <authorList>
            <consortium name="US DOE Joint Genome Institute (JGI-PGF)"/>
            <person name="Walter F."/>
            <person name="Albersmeier A."/>
            <person name="Kalinowski J."/>
            <person name="Ruckert C."/>
        </authorList>
    </citation>
    <scope>NUCLEOTIDE SEQUENCE [LARGE SCALE GENOMIC DNA]</scope>
    <source>
        <strain evidence="2 3">CGMCC 1.12925</strain>
    </source>
</reference>
<feature type="domain" description="N-acetyltransferase" evidence="1">
    <location>
        <begin position="15"/>
        <end position="101"/>
    </location>
</feature>
<organism evidence="2 3">
    <name type="scientific">Psychroflexus salis</name>
    <dbReference type="NCBI Taxonomy" id="1526574"/>
    <lineage>
        <taxon>Bacteria</taxon>
        <taxon>Pseudomonadati</taxon>
        <taxon>Bacteroidota</taxon>
        <taxon>Flavobacteriia</taxon>
        <taxon>Flavobacteriales</taxon>
        <taxon>Flavobacteriaceae</taxon>
        <taxon>Psychroflexus</taxon>
    </lineage>
</organism>